<dbReference type="OrthoDB" id="3598904at2759"/>
<evidence type="ECO:0000256" key="4">
    <source>
        <dbReference type="ARBA" id="ARBA00023125"/>
    </source>
</evidence>
<evidence type="ECO:0000256" key="1">
    <source>
        <dbReference type="ARBA" id="ARBA00022723"/>
    </source>
</evidence>
<evidence type="ECO:0000313" key="9">
    <source>
        <dbReference type="Proteomes" id="UP000235371"/>
    </source>
</evidence>
<keyword evidence="1" id="KW-0479">Metal-binding</keyword>
<dbReference type="GO" id="GO:0003677">
    <property type="term" value="F:DNA binding"/>
    <property type="evidence" value="ECO:0007669"/>
    <property type="project" value="UniProtKB-KW"/>
</dbReference>
<keyword evidence="3" id="KW-0805">Transcription regulation</keyword>
<evidence type="ECO:0000256" key="2">
    <source>
        <dbReference type="ARBA" id="ARBA00022833"/>
    </source>
</evidence>
<dbReference type="PANTHER" id="PTHR36206:SF4">
    <property type="entry name" value="HYPOTHETICAL CONSERVED PROTEIN (EUROFUNG)-RELATED"/>
    <property type="match status" value="1"/>
</dbReference>
<proteinExistence type="predicted"/>
<gene>
    <name evidence="8" type="ORF">K444DRAFT_573024</name>
</gene>
<name>A0A2J6SP13_9HELO</name>
<keyword evidence="4" id="KW-0238">DNA-binding</keyword>
<dbReference type="Proteomes" id="UP000235371">
    <property type="component" value="Unassembled WGS sequence"/>
</dbReference>
<dbReference type="SUPFAM" id="SSF57701">
    <property type="entry name" value="Zn2/Cys6 DNA-binding domain"/>
    <property type="match status" value="1"/>
</dbReference>
<dbReference type="SMART" id="SM00066">
    <property type="entry name" value="GAL4"/>
    <property type="match status" value="1"/>
</dbReference>
<organism evidence="8 9">
    <name type="scientific">Hyaloscypha bicolor E</name>
    <dbReference type="NCBI Taxonomy" id="1095630"/>
    <lineage>
        <taxon>Eukaryota</taxon>
        <taxon>Fungi</taxon>
        <taxon>Dikarya</taxon>
        <taxon>Ascomycota</taxon>
        <taxon>Pezizomycotina</taxon>
        <taxon>Leotiomycetes</taxon>
        <taxon>Helotiales</taxon>
        <taxon>Hyaloscyphaceae</taxon>
        <taxon>Hyaloscypha</taxon>
        <taxon>Hyaloscypha bicolor</taxon>
    </lineage>
</organism>
<evidence type="ECO:0000259" key="7">
    <source>
        <dbReference type="PROSITE" id="PS50048"/>
    </source>
</evidence>
<dbReference type="PROSITE" id="PS50048">
    <property type="entry name" value="ZN2_CY6_FUNGAL_2"/>
    <property type="match status" value="1"/>
</dbReference>
<dbReference type="InterPro" id="IPR021858">
    <property type="entry name" value="Fun_TF"/>
</dbReference>
<dbReference type="PANTHER" id="PTHR36206">
    <property type="entry name" value="ASPERCRYPTIN BIOSYNTHESIS CLUSTER-SPECIFIC TRANSCRIPTION REGULATOR ATNN-RELATED"/>
    <property type="match status" value="1"/>
</dbReference>
<evidence type="ECO:0000256" key="6">
    <source>
        <dbReference type="ARBA" id="ARBA00023242"/>
    </source>
</evidence>
<feature type="non-terminal residue" evidence="8">
    <location>
        <position position="250"/>
    </location>
</feature>
<dbReference type="EMBL" id="KZ613903">
    <property type="protein sequence ID" value="PMD52505.1"/>
    <property type="molecule type" value="Genomic_DNA"/>
</dbReference>
<dbReference type="CDD" id="cd00067">
    <property type="entry name" value="GAL4"/>
    <property type="match status" value="1"/>
</dbReference>
<evidence type="ECO:0000256" key="5">
    <source>
        <dbReference type="ARBA" id="ARBA00023163"/>
    </source>
</evidence>
<protein>
    <recommendedName>
        <fullName evidence="7">Zn(2)-C6 fungal-type domain-containing protein</fullName>
    </recommendedName>
</protein>
<dbReference type="PROSITE" id="PS00463">
    <property type="entry name" value="ZN2_CY6_FUNGAL_1"/>
    <property type="match status" value="1"/>
</dbReference>
<dbReference type="Gene3D" id="4.10.240.10">
    <property type="entry name" value="Zn(2)-C6 fungal-type DNA-binding domain"/>
    <property type="match status" value="1"/>
</dbReference>
<evidence type="ECO:0000256" key="3">
    <source>
        <dbReference type="ARBA" id="ARBA00023015"/>
    </source>
</evidence>
<dbReference type="STRING" id="1095630.A0A2J6SP13"/>
<dbReference type="GeneID" id="36585458"/>
<dbReference type="AlphaFoldDB" id="A0A2J6SP13"/>
<keyword evidence="5" id="KW-0804">Transcription</keyword>
<evidence type="ECO:0000313" key="8">
    <source>
        <dbReference type="EMBL" id="PMD52505.1"/>
    </source>
</evidence>
<dbReference type="GO" id="GO:0000981">
    <property type="term" value="F:DNA-binding transcription factor activity, RNA polymerase II-specific"/>
    <property type="evidence" value="ECO:0007669"/>
    <property type="project" value="InterPro"/>
</dbReference>
<sequence length="250" mass="28423">MVKTPRDEDRKRKSAPKTKTGCMTCKIRRVKCGEEKPECQRCLKFGIKCDGYLPLCKDLKTAASNRGILPQNQKLSEISSNFLVPLSVASLGTEKEQRYFDLFYGQTSFEIMPAHDSFSTRQMLLQACYSDSSIKHAIIALGALDKTAEITRDFNKLSLDNFPKAERKTANEHHRFALEEYSRAVADMRKGNTLKDVRTTLLSILLIFIFEAWNGNMAMAVRQIRNGVRIIQEWKATIKDADKTSENMSP</sequence>
<dbReference type="InterPro" id="IPR052360">
    <property type="entry name" value="Transcr_Regulatory_Proteins"/>
</dbReference>
<dbReference type="GO" id="GO:0008270">
    <property type="term" value="F:zinc ion binding"/>
    <property type="evidence" value="ECO:0007669"/>
    <property type="project" value="InterPro"/>
</dbReference>
<feature type="domain" description="Zn(2)-C6 fungal-type" evidence="7">
    <location>
        <begin position="21"/>
        <end position="49"/>
    </location>
</feature>
<dbReference type="InterPro" id="IPR001138">
    <property type="entry name" value="Zn2Cys6_DnaBD"/>
</dbReference>
<dbReference type="RefSeq" id="XP_024729409.1">
    <property type="nucleotide sequence ID" value="XM_024877381.1"/>
</dbReference>
<dbReference type="InterPro" id="IPR036864">
    <property type="entry name" value="Zn2-C6_fun-type_DNA-bd_sf"/>
</dbReference>
<dbReference type="Pfam" id="PF00172">
    <property type="entry name" value="Zn_clus"/>
    <property type="match status" value="1"/>
</dbReference>
<reference evidence="8 9" key="1">
    <citation type="submission" date="2016-04" db="EMBL/GenBank/DDBJ databases">
        <title>A degradative enzymes factory behind the ericoid mycorrhizal symbiosis.</title>
        <authorList>
            <consortium name="DOE Joint Genome Institute"/>
            <person name="Martino E."/>
            <person name="Morin E."/>
            <person name="Grelet G."/>
            <person name="Kuo A."/>
            <person name="Kohler A."/>
            <person name="Daghino S."/>
            <person name="Barry K."/>
            <person name="Choi C."/>
            <person name="Cichocki N."/>
            <person name="Clum A."/>
            <person name="Copeland A."/>
            <person name="Hainaut M."/>
            <person name="Haridas S."/>
            <person name="Labutti K."/>
            <person name="Lindquist E."/>
            <person name="Lipzen A."/>
            <person name="Khouja H.-R."/>
            <person name="Murat C."/>
            <person name="Ohm R."/>
            <person name="Olson A."/>
            <person name="Spatafora J."/>
            <person name="Veneault-Fourrey C."/>
            <person name="Henrissat B."/>
            <person name="Grigoriev I."/>
            <person name="Martin F."/>
            <person name="Perotto S."/>
        </authorList>
    </citation>
    <scope>NUCLEOTIDE SEQUENCE [LARGE SCALE GENOMIC DNA]</scope>
    <source>
        <strain evidence="8 9">E</strain>
    </source>
</reference>
<accession>A0A2J6SP13</accession>
<dbReference type="InParanoid" id="A0A2J6SP13"/>
<dbReference type="Pfam" id="PF11951">
    <property type="entry name" value="Fungal_trans_2"/>
    <property type="match status" value="1"/>
</dbReference>
<keyword evidence="6" id="KW-0539">Nucleus</keyword>
<keyword evidence="9" id="KW-1185">Reference proteome</keyword>
<keyword evidence="2" id="KW-0862">Zinc</keyword>